<evidence type="ECO:0008006" key="3">
    <source>
        <dbReference type="Google" id="ProtNLM"/>
    </source>
</evidence>
<organism evidence="1 2">
    <name type="scientific">Nocardiopsis composta</name>
    <dbReference type="NCBI Taxonomy" id="157465"/>
    <lineage>
        <taxon>Bacteria</taxon>
        <taxon>Bacillati</taxon>
        <taxon>Actinomycetota</taxon>
        <taxon>Actinomycetes</taxon>
        <taxon>Streptosporangiales</taxon>
        <taxon>Nocardiopsidaceae</taxon>
        <taxon>Nocardiopsis</taxon>
    </lineage>
</organism>
<comment type="caution">
    <text evidence="1">The sequence shown here is derived from an EMBL/GenBank/DDBJ whole genome shotgun (WGS) entry which is preliminary data.</text>
</comment>
<reference evidence="1 2" key="1">
    <citation type="submission" date="2020-08" db="EMBL/GenBank/DDBJ databases">
        <title>Sequencing the genomes of 1000 actinobacteria strains.</title>
        <authorList>
            <person name="Klenk H.-P."/>
        </authorList>
    </citation>
    <scope>NUCLEOTIDE SEQUENCE [LARGE SCALE GENOMIC DNA]</scope>
    <source>
        <strain evidence="1 2">DSM 44551</strain>
    </source>
</reference>
<dbReference type="AlphaFoldDB" id="A0A7W8QJF1"/>
<keyword evidence="2" id="KW-1185">Reference proteome</keyword>
<evidence type="ECO:0000313" key="2">
    <source>
        <dbReference type="Proteomes" id="UP000572635"/>
    </source>
</evidence>
<dbReference type="EMBL" id="JACHDB010000001">
    <property type="protein sequence ID" value="MBB5431344.1"/>
    <property type="molecule type" value="Genomic_DNA"/>
</dbReference>
<gene>
    <name evidence="1" type="ORF">HDA36_001428</name>
</gene>
<protein>
    <recommendedName>
        <fullName evidence="3">Head-to-tail adaptor</fullName>
    </recommendedName>
</protein>
<accession>A0A7W8QJF1</accession>
<proteinExistence type="predicted"/>
<evidence type="ECO:0000313" key="1">
    <source>
        <dbReference type="EMBL" id="MBB5431344.1"/>
    </source>
</evidence>
<dbReference type="Proteomes" id="UP000572635">
    <property type="component" value="Unassembled WGS sequence"/>
</dbReference>
<dbReference type="RefSeq" id="WP_221331487.1">
    <property type="nucleotide sequence ID" value="NZ_JACHDB010000001.1"/>
</dbReference>
<name>A0A7W8QJF1_9ACTN</name>
<sequence length="130" mass="13677">MQPVYATPEELAAHLGLGAPPPRAEVTLKRASRDVDVALIGAVYDVDASTQMPADPEVAEALRDAVLEQADYLIVAADPTGAKSRWESASIGQVSYRLRAGAAGETVAIARRAHDVLRLAGLLPATVVTY</sequence>